<evidence type="ECO:0000313" key="1">
    <source>
        <dbReference type="EMBL" id="OXA53706.1"/>
    </source>
</evidence>
<organism evidence="1 2">
    <name type="scientific">Folsomia candida</name>
    <name type="common">Springtail</name>
    <dbReference type="NCBI Taxonomy" id="158441"/>
    <lineage>
        <taxon>Eukaryota</taxon>
        <taxon>Metazoa</taxon>
        <taxon>Ecdysozoa</taxon>
        <taxon>Arthropoda</taxon>
        <taxon>Hexapoda</taxon>
        <taxon>Collembola</taxon>
        <taxon>Entomobryomorpha</taxon>
        <taxon>Isotomoidea</taxon>
        <taxon>Isotomidae</taxon>
        <taxon>Proisotominae</taxon>
        <taxon>Folsomia</taxon>
    </lineage>
</organism>
<sequence>MQAEIDQPEIQMDNVDLVVNDVLMMPGILDQVFSHLDLDTLKSVRLVCTVWDDVGAKFLGKNGRLTFSRLPIPWYTRCKELTSFNHNLAKNVTLHMKCYCLRDCVCSRTEVQFNRILPSNFAILLPQIFDKLSTLKVNVENRFNPHLHEMWSNYQFPNLTRISISVTLANELDLEEHVDVMLQMKFQPLKHLKVLSLKIFPNFDDHFSGVVCSPLCQKLLNVAPNLEKFDITMNFFPGLTPCRKLKELRLDYCECHDLPNVHVDIPEMARMLENCRDSLEKLTLDYLCGNLPSLLLNLNFPNLTHPCIDAAYVYKIEASLNTTDLPKLTHLSIKSLCDISITIGAFHLRHPGITSLSEFKLKLVIHVHNFTVEFLPLKEMMRSFGDWELTNGQVVIEGAQLSHEGLDERAITAVLGGMTGWKGLKNTSLRFIWCNVQEKLKTSDAMRAGAMACGAIRDVVMDAFRLDDEVLRNFLGFAEDNNLPVSVTNF</sequence>
<dbReference type="AlphaFoldDB" id="A0A226EAN6"/>
<dbReference type="Gene3D" id="3.80.10.10">
    <property type="entry name" value="Ribonuclease Inhibitor"/>
    <property type="match status" value="1"/>
</dbReference>
<dbReference type="OrthoDB" id="3140657at2759"/>
<dbReference type="SUPFAM" id="SSF52047">
    <property type="entry name" value="RNI-like"/>
    <property type="match status" value="1"/>
</dbReference>
<reference evidence="1 2" key="1">
    <citation type="submission" date="2015-12" db="EMBL/GenBank/DDBJ databases">
        <title>The genome of Folsomia candida.</title>
        <authorList>
            <person name="Faddeeva A."/>
            <person name="Derks M.F."/>
            <person name="Anvar Y."/>
            <person name="Smit S."/>
            <person name="Van Straalen N."/>
            <person name="Roelofs D."/>
        </authorList>
    </citation>
    <scope>NUCLEOTIDE SEQUENCE [LARGE SCALE GENOMIC DNA]</scope>
    <source>
        <strain evidence="1 2">VU population</strain>
        <tissue evidence="1">Whole body</tissue>
    </source>
</reference>
<protein>
    <recommendedName>
        <fullName evidence="3">F-box domain-containing protein</fullName>
    </recommendedName>
</protein>
<keyword evidence="2" id="KW-1185">Reference proteome</keyword>
<name>A0A226EAN6_FOLCA</name>
<proteinExistence type="predicted"/>
<comment type="caution">
    <text evidence="1">The sequence shown here is derived from an EMBL/GenBank/DDBJ whole genome shotgun (WGS) entry which is preliminary data.</text>
</comment>
<gene>
    <name evidence="1" type="ORF">Fcan01_10239</name>
</gene>
<evidence type="ECO:0008006" key="3">
    <source>
        <dbReference type="Google" id="ProtNLM"/>
    </source>
</evidence>
<dbReference type="InterPro" id="IPR032675">
    <property type="entry name" value="LRR_dom_sf"/>
</dbReference>
<dbReference type="Proteomes" id="UP000198287">
    <property type="component" value="Unassembled WGS sequence"/>
</dbReference>
<dbReference type="EMBL" id="LNIX01000005">
    <property type="protein sequence ID" value="OXA53706.1"/>
    <property type="molecule type" value="Genomic_DNA"/>
</dbReference>
<accession>A0A226EAN6</accession>
<evidence type="ECO:0000313" key="2">
    <source>
        <dbReference type="Proteomes" id="UP000198287"/>
    </source>
</evidence>